<evidence type="ECO:0000313" key="5">
    <source>
        <dbReference type="Proteomes" id="UP000776276"/>
    </source>
</evidence>
<evidence type="ECO:0000313" key="4">
    <source>
        <dbReference type="EMBL" id="MBU3079096.1"/>
    </source>
</evidence>
<dbReference type="PIRSF" id="PIRSF031890">
    <property type="entry name" value="UCP031890_transporter_Tim44"/>
    <property type="match status" value="1"/>
</dbReference>
<comment type="caution">
    <text evidence="4">The sequence shown here is derived from an EMBL/GenBank/DDBJ whole genome shotgun (WGS) entry which is preliminary data.</text>
</comment>
<evidence type="ECO:0000256" key="2">
    <source>
        <dbReference type="ARBA" id="ARBA00023136"/>
    </source>
</evidence>
<dbReference type="InterPro" id="IPR039544">
    <property type="entry name" value="Tim44-like"/>
</dbReference>
<reference evidence="4 5" key="1">
    <citation type="submission" date="2021-06" db="EMBL/GenBank/DDBJ databases">
        <title>Sphingomonas sp. XMGL2, whole genome shotgun sequencing project.</title>
        <authorList>
            <person name="Zhao G."/>
            <person name="Shen L."/>
        </authorList>
    </citation>
    <scope>NUCLEOTIDE SEQUENCE [LARGE SCALE GENOMIC DNA]</scope>
    <source>
        <strain evidence="4 5">XMGL2</strain>
    </source>
</reference>
<dbReference type="NCBIfam" id="NF033779">
    <property type="entry name" value="Tim44_TimA_adap"/>
    <property type="match status" value="1"/>
</dbReference>
<gene>
    <name evidence="4" type="ORF">KOF26_14640</name>
</gene>
<keyword evidence="2" id="KW-0472">Membrane</keyword>
<dbReference type="Proteomes" id="UP000776276">
    <property type="component" value="Unassembled WGS sequence"/>
</dbReference>
<keyword evidence="5" id="KW-1185">Reference proteome</keyword>
<dbReference type="SMART" id="SM00978">
    <property type="entry name" value="Tim44"/>
    <property type="match status" value="1"/>
</dbReference>
<dbReference type="RefSeq" id="WP_216326881.1">
    <property type="nucleotide sequence ID" value="NZ_JAHKRT010000008.1"/>
</dbReference>
<dbReference type="EMBL" id="JAHKRT010000008">
    <property type="protein sequence ID" value="MBU3079096.1"/>
    <property type="molecule type" value="Genomic_DNA"/>
</dbReference>
<proteinExistence type="predicted"/>
<dbReference type="PANTHER" id="PTHR10721:SF1">
    <property type="entry name" value="MITOCHONDRIAL IMPORT INNER MEMBRANE TRANSLOCASE SUBUNIT TIM44"/>
    <property type="match status" value="1"/>
</dbReference>
<evidence type="ECO:0000256" key="1">
    <source>
        <dbReference type="ARBA" id="ARBA00004370"/>
    </source>
</evidence>
<sequence length="215" mass="23297">MVTIVILAMVAAFVALRLYTVLGRRTGHEQQPLPLKPVEDRASVSPPRQIAEAVAAPAPEQMIEAQAREGLRAIVSADPSFDAGRFLEGAKSAYRMTLEAFWAGDEAALARLCDEEVRAAFVESIEQRRADGHVLDNRLVTIENAAIQDARLYGSTALVTVRFDADIAAVTRDADGNVVAGSLTDAVPTHDLWTFSRQVKADDPNWVLVETDDAA</sequence>
<name>A0ABS6BLB5_9SPHN</name>
<protein>
    <submittedName>
        <fullName evidence="4">Tim44/TimA family putative adaptor protein</fullName>
    </submittedName>
</protein>
<dbReference type="Pfam" id="PF04280">
    <property type="entry name" value="Tim44"/>
    <property type="match status" value="1"/>
</dbReference>
<dbReference type="InterPro" id="IPR016985">
    <property type="entry name" value="UCP031890_Tim44-rel"/>
</dbReference>
<dbReference type="InterPro" id="IPR007379">
    <property type="entry name" value="Tim44-like_dom"/>
</dbReference>
<evidence type="ECO:0000259" key="3">
    <source>
        <dbReference type="SMART" id="SM00978"/>
    </source>
</evidence>
<organism evidence="4 5">
    <name type="scientific">Sphingomonas quercus</name>
    <dbReference type="NCBI Taxonomy" id="2842451"/>
    <lineage>
        <taxon>Bacteria</taxon>
        <taxon>Pseudomonadati</taxon>
        <taxon>Pseudomonadota</taxon>
        <taxon>Alphaproteobacteria</taxon>
        <taxon>Sphingomonadales</taxon>
        <taxon>Sphingomonadaceae</taxon>
        <taxon>Sphingomonas</taxon>
    </lineage>
</organism>
<feature type="domain" description="Tim44-like" evidence="3">
    <location>
        <begin position="67"/>
        <end position="213"/>
    </location>
</feature>
<dbReference type="PANTHER" id="PTHR10721">
    <property type="entry name" value="MITOCHONDRIAL IMPORT INNER MEMBRANE TRANSLOCASE SUBUNIT TIM44"/>
    <property type="match status" value="1"/>
</dbReference>
<accession>A0ABS6BLB5</accession>
<comment type="subcellular location">
    <subcellularLocation>
        <location evidence="1">Membrane</location>
    </subcellularLocation>
</comment>